<dbReference type="Proteomes" id="UP000030706">
    <property type="component" value="Unassembled WGS sequence"/>
</dbReference>
<feature type="transmembrane region" description="Helical" evidence="1">
    <location>
        <begin position="440"/>
        <end position="462"/>
    </location>
</feature>
<name>A0A074YIP5_AURPU</name>
<dbReference type="STRING" id="1043002.A0A074YIP5"/>
<feature type="transmembrane region" description="Helical" evidence="1">
    <location>
        <begin position="24"/>
        <end position="46"/>
    </location>
</feature>
<proteinExistence type="predicted"/>
<feature type="transmembrane region" description="Helical" evidence="1">
    <location>
        <begin position="66"/>
        <end position="84"/>
    </location>
</feature>
<keyword evidence="3" id="KW-1185">Reference proteome</keyword>
<dbReference type="HOGENOM" id="CLU_022883_5_1_1"/>
<feature type="transmembrane region" description="Helical" evidence="1">
    <location>
        <begin position="202"/>
        <end position="221"/>
    </location>
</feature>
<dbReference type="AlphaFoldDB" id="A0A074YIP5"/>
<reference evidence="2 3" key="1">
    <citation type="journal article" date="2014" name="BMC Genomics">
        <title>Genome sequencing of four Aureobasidium pullulans varieties: biotechnological potential, stress tolerance, and description of new species.</title>
        <authorList>
            <person name="Gostin Ar C."/>
            <person name="Ohm R.A."/>
            <person name="Kogej T."/>
            <person name="Sonjak S."/>
            <person name="Turk M."/>
            <person name="Zajc J."/>
            <person name="Zalar P."/>
            <person name="Grube M."/>
            <person name="Sun H."/>
            <person name="Han J."/>
            <person name="Sharma A."/>
            <person name="Chiniquy J."/>
            <person name="Ngan C.Y."/>
            <person name="Lipzen A."/>
            <person name="Barry K."/>
            <person name="Grigoriev I.V."/>
            <person name="Gunde-Cimerman N."/>
        </authorList>
    </citation>
    <scope>NUCLEOTIDE SEQUENCE [LARGE SCALE GENOMIC DNA]</scope>
    <source>
        <strain evidence="2 3">EXF-150</strain>
    </source>
</reference>
<dbReference type="PANTHER" id="PTHR35043">
    <property type="entry name" value="TRANSCRIPTION FACTOR DOMAIN-CONTAINING PROTEIN"/>
    <property type="match status" value="1"/>
</dbReference>
<accession>A0A074YIP5</accession>
<evidence type="ECO:0000313" key="3">
    <source>
        <dbReference type="Proteomes" id="UP000030706"/>
    </source>
</evidence>
<keyword evidence="1" id="KW-1133">Transmembrane helix</keyword>
<gene>
    <name evidence="2" type="ORF">M438DRAFT_353857</name>
</gene>
<evidence type="ECO:0000313" key="2">
    <source>
        <dbReference type="EMBL" id="KEQ86761.1"/>
    </source>
</evidence>
<evidence type="ECO:0000256" key="1">
    <source>
        <dbReference type="SAM" id="Phobius"/>
    </source>
</evidence>
<dbReference type="GeneID" id="40749218"/>
<feature type="transmembrane region" description="Helical" evidence="1">
    <location>
        <begin position="174"/>
        <end position="196"/>
    </location>
</feature>
<sequence>MFTVFGNHTELVSWTAEPQRRGSFGILSSCLVTIFLCLWTALHLNIPHYSDATHPWYIKRQMWRKLGWLTLGLLAPEMIVYAAWDQWRKAKKLKKAMHDEEGHKDWSMVHAFYAVMGGFVVDSNEESPLYPECAQRKRITLSPTGVQYIAEHHSHLLPHVEEAEVRDKSKANALAKFLVCIQAGWFVLQCISRMVLSLPITLLELNTFGHSICALIIYIFWWSKPLDVEQPTPIKSKEAQDLFAFLCMNSKDFRPLYRRNRSNKAEMDYLTITSDLEEANPEVPRPKSRNSPSFNRTALSETLERILELVPRIGDIKRNYGQGAKPVTRGMNTIVLKKDQIHFETGISNLHDTIELRKEDIHRWTLAANMMRAAQADHNKIENTVVRRSRNWPTMDLDPKALDWILLASFNALSISYGGLHALAWNAEFVTPNRQNTWRLASLFVITFVPALTLVLLIENLVTFGIESNFVGRGVMLKINRFMYDWQIWQVLLVLGSLMYLWARAFLVVESFLSLAHSPAGVYDLPRWSAYVPHIT</sequence>
<organism evidence="2 3">
    <name type="scientific">Aureobasidium pullulans EXF-150</name>
    <dbReference type="NCBI Taxonomy" id="1043002"/>
    <lineage>
        <taxon>Eukaryota</taxon>
        <taxon>Fungi</taxon>
        <taxon>Dikarya</taxon>
        <taxon>Ascomycota</taxon>
        <taxon>Pezizomycotina</taxon>
        <taxon>Dothideomycetes</taxon>
        <taxon>Dothideomycetidae</taxon>
        <taxon>Dothideales</taxon>
        <taxon>Saccotheciaceae</taxon>
        <taxon>Aureobasidium</taxon>
    </lineage>
</organism>
<feature type="transmembrane region" description="Helical" evidence="1">
    <location>
        <begin position="483"/>
        <end position="503"/>
    </location>
</feature>
<dbReference type="OrthoDB" id="3061561at2759"/>
<keyword evidence="1" id="KW-0812">Transmembrane</keyword>
<protein>
    <submittedName>
        <fullName evidence="2">Uncharacterized protein</fullName>
    </submittedName>
</protein>
<dbReference type="PANTHER" id="PTHR35043:SF7">
    <property type="entry name" value="TRANSCRIPTION FACTOR DOMAIN-CONTAINING PROTEIN"/>
    <property type="match status" value="1"/>
</dbReference>
<dbReference type="EMBL" id="KL584978">
    <property type="protein sequence ID" value="KEQ86761.1"/>
    <property type="molecule type" value="Genomic_DNA"/>
</dbReference>
<dbReference type="RefSeq" id="XP_029762948.1">
    <property type="nucleotide sequence ID" value="XM_029906912.1"/>
</dbReference>
<keyword evidence="1" id="KW-0472">Membrane</keyword>